<comment type="caution">
    <text evidence="1">The sequence shown here is derived from an EMBL/GenBank/DDBJ whole genome shotgun (WGS) entry which is preliminary data.</text>
</comment>
<dbReference type="Proteomes" id="UP001161691">
    <property type="component" value="Unassembled WGS sequence"/>
</dbReference>
<name>A0ABT6TSA2_9BACL</name>
<keyword evidence="2" id="KW-1185">Reference proteome</keyword>
<dbReference type="EMBL" id="JAGRPV010000001">
    <property type="protein sequence ID" value="MDI4649731.1"/>
    <property type="molecule type" value="Genomic_DNA"/>
</dbReference>
<organism evidence="1 2">
    <name type="scientific">Cohnella hashimotonis</name>
    <dbReference type="NCBI Taxonomy" id="2826895"/>
    <lineage>
        <taxon>Bacteria</taxon>
        <taxon>Bacillati</taxon>
        <taxon>Bacillota</taxon>
        <taxon>Bacilli</taxon>
        <taxon>Bacillales</taxon>
        <taxon>Paenibacillaceae</taxon>
        <taxon>Cohnella</taxon>
    </lineage>
</organism>
<evidence type="ECO:0000313" key="2">
    <source>
        <dbReference type="Proteomes" id="UP001161691"/>
    </source>
</evidence>
<gene>
    <name evidence="1" type="ORF">KB449_32685</name>
</gene>
<dbReference type="Pfam" id="PF14137">
    <property type="entry name" value="DUF4304"/>
    <property type="match status" value="1"/>
</dbReference>
<reference evidence="1" key="1">
    <citation type="submission" date="2023-04" db="EMBL/GenBank/DDBJ databases">
        <title>Comparative genomic analysis of Cohnella hashimotonis sp. nov., isolated from the International Space Station.</title>
        <authorList>
            <person name="Venkateswaran K."/>
            <person name="Simpson A."/>
        </authorList>
    </citation>
    <scope>NUCLEOTIDE SEQUENCE</scope>
    <source>
        <strain evidence="1">F6_2S_P_1</strain>
    </source>
</reference>
<accession>A0ABT6TSA2</accession>
<dbReference type="InterPro" id="IPR025412">
    <property type="entry name" value="DUF4304"/>
</dbReference>
<evidence type="ECO:0000313" key="1">
    <source>
        <dbReference type="EMBL" id="MDI4649731.1"/>
    </source>
</evidence>
<proteinExistence type="predicted"/>
<dbReference type="RefSeq" id="WP_282912340.1">
    <property type="nucleotide sequence ID" value="NZ_JAGRPV010000001.1"/>
</dbReference>
<protein>
    <submittedName>
        <fullName evidence="1">DUF4304 domain-containing protein</fullName>
    </submittedName>
</protein>
<sequence>MLQQRFNDLIKRDIKPFLAERGFAKKSLNFSKSTDGLVYMLNFQKSGGNSADHVMFYVNCGIYSADLARLQSKEVLAAPQEPECHFRARIEELAGAVPKRFSITPDTNMDDLRDTLLKGLDEVLQFYDTMTGARSIVDYYVAGPYLHLGEESFELLLQAGDETAARRYLQALQEKHGTENRWTIFENKYRAIFNKYGVPYES</sequence>